<dbReference type="RefSeq" id="XP_030836103.1">
    <property type="nucleotide sequence ID" value="XM_030980243.1"/>
</dbReference>
<dbReference type="SMART" id="SM00191">
    <property type="entry name" value="Int_alpha"/>
    <property type="match status" value="1"/>
</dbReference>
<dbReference type="PANTHER" id="PTHR23220">
    <property type="entry name" value="INTEGRIN ALPHA"/>
    <property type="match status" value="1"/>
</dbReference>
<dbReference type="InParanoid" id="A0A7M7NFZ8"/>
<evidence type="ECO:0000256" key="2">
    <source>
        <dbReference type="SAM" id="MobiDB-lite"/>
    </source>
</evidence>
<dbReference type="EnsemblMetazoa" id="XM_030980243">
    <property type="protein sequence ID" value="XP_030836103"/>
    <property type="gene ID" value="LOC115922137"/>
</dbReference>
<dbReference type="PROSITE" id="PS51470">
    <property type="entry name" value="FG_GAP"/>
    <property type="match status" value="1"/>
</dbReference>
<dbReference type="InterPro" id="IPR013519">
    <property type="entry name" value="Int_alpha_beta-p"/>
</dbReference>
<proteinExistence type="predicted"/>
<dbReference type="Gene3D" id="2.130.10.130">
    <property type="entry name" value="Integrin alpha, N-terminal"/>
    <property type="match status" value="2"/>
</dbReference>
<dbReference type="AlphaFoldDB" id="A0A7M7NFZ8"/>
<evidence type="ECO:0000256" key="1">
    <source>
        <dbReference type="PROSITE-ProRule" id="PRU00803"/>
    </source>
</evidence>
<dbReference type="InterPro" id="IPR028994">
    <property type="entry name" value="Integrin_alpha_N"/>
</dbReference>
<reference evidence="4" key="2">
    <citation type="submission" date="2021-01" db="UniProtKB">
        <authorList>
            <consortium name="EnsemblMetazoa"/>
        </authorList>
    </citation>
    <scope>IDENTIFICATION</scope>
</reference>
<accession>A0A7M7NFZ8</accession>
<keyword evidence="3" id="KW-1133">Transmembrane helix</keyword>
<protein>
    <submittedName>
        <fullName evidence="4">Uncharacterized protein</fullName>
    </submittedName>
</protein>
<keyword evidence="3" id="KW-0472">Membrane</keyword>
<evidence type="ECO:0000313" key="5">
    <source>
        <dbReference type="Proteomes" id="UP000007110"/>
    </source>
</evidence>
<name>A0A7M7NFZ8_STRPU</name>
<dbReference type="GeneID" id="115922137"/>
<evidence type="ECO:0000256" key="3">
    <source>
        <dbReference type="SAM" id="Phobius"/>
    </source>
</evidence>
<dbReference type="PANTHER" id="PTHR23220:SF133">
    <property type="entry name" value="INTEGRIN ALPHA-PS2"/>
    <property type="match status" value="1"/>
</dbReference>
<organism evidence="4 5">
    <name type="scientific">Strongylocentrotus purpuratus</name>
    <name type="common">Purple sea urchin</name>
    <dbReference type="NCBI Taxonomy" id="7668"/>
    <lineage>
        <taxon>Eukaryota</taxon>
        <taxon>Metazoa</taxon>
        <taxon>Echinodermata</taxon>
        <taxon>Eleutherozoa</taxon>
        <taxon>Echinozoa</taxon>
        <taxon>Echinoidea</taxon>
        <taxon>Euechinoidea</taxon>
        <taxon>Echinacea</taxon>
        <taxon>Camarodonta</taxon>
        <taxon>Echinidea</taxon>
        <taxon>Strongylocentrotidae</taxon>
        <taxon>Strongylocentrotus</taxon>
    </lineage>
</organism>
<dbReference type="Proteomes" id="UP000007110">
    <property type="component" value="Unassembled WGS sequence"/>
</dbReference>
<feature type="transmembrane region" description="Helical" evidence="3">
    <location>
        <begin position="20"/>
        <end position="40"/>
    </location>
</feature>
<dbReference type="KEGG" id="spu:115922137"/>
<feature type="region of interest" description="Disordered" evidence="2">
    <location>
        <begin position="98"/>
        <end position="186"/>
    </location>
</feature>
<dbReference type="OMA" id="INYLPCE"/>
<feature type="compositionally biased region" description="Low complexity" evidence="2">
    <location>
        <begin position="124"/>
        <end position="133"/>
    </location>
</feature>
<feature type="compositionally biased region" description="Low complexity" evidence="2">
    <location>
        <begin position="140"/>
        <end position="184"/>
    </location>
</feature>
<evidence type="ECO:0000313" key="4">
    <source>
        <dbReference type="EnsemblMetazoa" id="XP_030836103"/>
    </source>
</evidence>
<dbReference type="SUPFAM" id="SSF69318">
    <property type="entry name" value="Integrin alpha N-terminal domain"/>
    <property type="match status" value="1"/>
</dbReference>
<keyword evidence="3" id="KW-0812">Transmembrane</keyword>
<dbReference type="OrthoDB" id="5317514at2759"/>
<sequence length="377" mass="40998">MRLFPDPACVQPWTRRPSNLFHLVIQLVLMMMSFACNHAFNIDVSSPRIYRGTPGSYFGYAVELHREGDENMVLVGAPRAQTEQPGVYRGGEVYRCPVNIHQEPPLPSPLSPPPLSPPPPPPSSSSSSSTSSSFRSSDWLLSTRPTSSSSDSPLFSEMVSSSTPRSPIPTTSPDTTTSSSSPSPCDTIVFDTSGNEFIEGDQITNKSGQMLGATITSSGPDGTVLVCRPLYTWFYYVDSSPNTGRFLIGGCYLASQNFTDIKPFNPCKSLEPSMINYLPCEAGFSATISETEWIIGSVGAFFGQGDLLVGNLTSNTYRRTEVVDDLAFDNNYRGHSVSFGDFFGDGEVEYVTGIPRGTVNHRGLVSRVCDGDTTWYS</sequence>
<reference evidence="5" key="1">
    <citation type="submission" date="2015-02" db="EMBL/GenBank/DDBJ databases">
        <title>Genome sequencing for Strongylocentrotus purpuratus.</title>
        <authorList>
            <person name="Murali S."/>
            <person name="Liu Y."/>
            <person name="Vee V."/>
            <person name="English A."/>
            <person name="Wang M."/>
            <person name="Skinner E."/>
            <person name="Han Y."/>
            <person name="Muzny D.M."/>
            <person name="Worley K.C."/>
            <person name="Gibbs R.A."/>
        </authorList>
    </citation>
    <scope>NUCLEOTIDE SEQUENCE</scope>
</reference>
<feature type="repeat" description="FG-GAP" evidence="1">
    <location>
        <begin position="41"/>
        <end position="105"/>
    </location>
</feature>
<feature type="compositionally biased region" description="Pro residues" evidence="2">
    <location>
        <begin position="104"/>
        <end position="123"/>
    </location>
</feature>
<keyword evidence="5" id="KW-1185">Reference proteome</keyword>